<accession>A0A1R1Y2W8</accession>
<name>A0A1R1Y2W8_9FUNG</name>
<reference evidence="1 2" key="1">
    <citation type="submission" date="2017-01" db="EMBL/GenBank/DDBJ databases">
        <authorList>
            <person name="Mah S.A."/>
            <person name="Swanson W.J."/>
            <person name="Moy G.W."/>
            <person name="Vacquier V.D."/>
        </authorList>
    </citation>
    <scope>NUCLEOTIDE SEQUENCE [LARGE SCALE GENOMIC DNA]</scope>
    <source>
        <strain evidence="1 2">GSMNP</strain>
    </source>
</reference>
<gene>
    <name evidence="1" type="ORF">AYI70_g3556</name>
</gene>
<dbReference type="EMBL" id="LSSN01001031">
    <property type="protein sequence ID" value="OMJ21321.1"/>
    <property type="molecule type" value="Genomic_DNA"/>
</dbReference>
<organism evidence="1 2">
    <name type="scientific">Smittium culicis</name>
    <dbReference type="NCBI Taxonomy" id="133412"/>
    <lineage>
        <taxon>Eukaryota</taxon>
        <taxon>Fungi</taxon>
        <taxon>Fungi incertae sedis</taxon>
        <taxon>Zoopagomycota</taxon>
        <taxon>Kickxellomycotina</taxon>
        <taxon>Harpellomycetes</taxon>
        <taxon>Harpellales</taxon>
        <taxon>Legeriomycetaceae</taxon>
        <taxon>Smittium</taxon>
    </lineage>
</organism>
<comment type="caution">
    <text evidence="1">The sequence shown here is derived from an EMBL/GenBank/DDBJ whole genome shotgun (WGS) entry which is preliminary data.</text>
</comment>
<dbReference type="STRING" id="133412.A0A1R1Y2W8"/>
<protein>
    <submittedName>
        <fullName evidence="1">Uncharacterized protein</fullName>
    </submittedName>
</protein>
<dbReference type="Proteomes" id="UP000187283">
    <property type="component" value="Unassembled WGS sequence"/>
</dbReference>
<keyword evidence="2" id="KW-1185">Reference proteome</keyword>
<evidence type="ECO:0000313" key="2">
    <source>
        <dbReference type="Proteomes" id="UP000187283"/>
    </source>
</evidence>
<proteinExistence type="predicted"/>
<sequence>MEPFSPDQVEFFNKAAVTLPAVEEALQNLLLRVEKTESAIKEHPDTVSKKIYENLKADTTKSIQTILDSLNKLQ</sequence>
<evidence type="ECO:0000313" key="1">
    <source>
        <dbReference type="EMBL" id="OMJ21321.1"/>
    </source>
</evidence>
<dbReference type="AlphaFoldDB" id="A0A1R1Y2W8"/>
<feature type="non-terminal residue" evidence="1">
    <location>
        <position position="74"/>
    </location>
</feature>